<gene>
    <name evidence="2" type="ORF">CBYS24578_00016065</name>
</gene>
<accession>A0A9N9U0M1</accession>
<sequence>MPNELKQDEPHHEGLVLWYFTESLECCRKHMRQAEAVMPPQNNDQIELSHMQDEITFLAQSMAKAKSEAELSALTQVMQKVCVERAHLQTEQEATLATRQVGFLNAQEEIVGRYIREREAIDSKLSALMCDKEYVAGLMCVASEKPGTTEQGVWEDHAAGLPARETGRKRLMSVGGAGNEAKRQCSSQQEMSFFHDGSDLSQEEDKDEGVPVSRNPDNTFAF</sequence>
<proteinExistence type="predicted"/>
<reference evidence="2" key="1">
    <citation type="submission" date="2021-10" db="EMBL/GenBank/DDBJ databases">
        <authorList>
            <person name="Piombo E."/>
        </authorList>
    </citation>
    <scope>NUCLEOTIDE SEQUENCE</scope>
</reference>
<feature type="region of interest" description="Disordered" evidence="1">
    <location>
        <begin position="175"/>
        <end position="222"/>
    </location>
</feature>
<comment type="caution">
    <text evidence="2">The sequence shown here is derived from an EMBL/GenBank/DDBJ whole genome shotgun (WGS) entry which is preliminary data.</text>
</comment>
<name>A0A9N9U0M1_9HYPO</name>
<dbReference type="OrthoDB" id="5145280at2759"/>
<evidence type="ECO:0000313" key="3">
    <source>
        <dbReference type="Proteomes" id="UP000754883"/>
    </source>
</evidence>
<dbReference type="EMBL" id="CABFNO020001296">
    <property type="protein sequence ID" value="CAG9977204.1"/>
    <property type="molecule type" value="Genomic_DNA"/>
</dbReference>
<evidence type="ECO:0000256" key="1">
    <source>
        <dbReference type="SAM" id="MobiDB-lite"/>
    </source>
</evidence>
<evidence type="ECO:0000313" key="2">
    <source>
        <dbReference type="EMBL" id="CAG9977204.1"/>
    </source>
</evidence>
<dbReference type="Proteomes" id="UP000754883">
    <property type="component" value="Unassembled WGS sequence"/>
</dbReference>
<organism evidence="2 3">
    <name type="scientific">Clonostachys byssicola</name>
    <dbReference type="NCBI Taxonomy" id="160290"/>
    <lineage>
        <taxon>Eukaryota</taxon>
        <taxon>Fungi</taxon>
        <taxon>Dikarya</taxon>
        <taxon>Ascomycota</taxon>
        <taxon>Pezizomycotina</taxon>
        <taxon>Sordariomycetes</taxon>
        <taxon>Hypocreomycetidae</taxon>
        <taxon>Hypocreales</taxon>
        <taxon>Bionectriaceae</taxon>
        <taxon>Clonostachys</taxon>
    </lineage>
</organism>
<protein>
    <submittedName>
        <fullName evidence="2">Uncharacterized protein</fullName>
    </submittedName>
</protein>
<dbReference type="AlphaFoldDB" id="A0A9N9U0M1"/>
<keyword evidence="3" id="KW-1185">Reference proteome</keyword>